<keyword evidence="4" id="KW-0904">Protein phosphatase</keyword>
<evidence type="ECO:0000256" key="4">
    <source>
        <dbReference type="ARBA" id="ARBA00022912"/>
    </source>
</evidence>
<dbReference type="Pfam" id="PF00782">
    <property type="entry name" value="DSPc"/>
    <property type="match status" value="1"/>
</dbReference>
<comment type="similarity">
    <text evidence="1">Belongs to the protein-tyrosine phosphatase family. Non-receptor class dual specificity subfamily.</text>
</comment>
<feature type="domain" description="Tyrosine specific protein phosphatases" evidence="6">
    <location>
        <begin position="5"/>
        <end position="71"/>
    </location>
</feature>
<gene>
    <name evidence="7" type="ORF">BDV28DRAFT_131227</name>
</gene>
<evidence type="ECO:0000256" key="3">
    <source>
        <dbReference type="ARBA" id="ARBA00022801"/>
    </source>
</evidence>
<evidence type="ECO:0000256" key="2">
    <source>
        <dbReference type="ARBA" id="ARBA00013064"/>
    </source>
</evidence>
<dbReference type="InterPro" id="IPR000340">
    <property type="entry name" value="Dual-sp_phosphatase_cat-dom"/>
</dbReference>
<dbReference type="SMART" id="SM00195">
    <property type="entry name" value="DSPc"/>
    <property type="match status" value="1"/>
</dbReference>
<evidence type="ECO:0000259" key="5">
    <source>
        <dbReference type="PROSITE" id="PS50054"/>
    </source>
</evidence>
<dbReference type="PANTHER" id="PTHR10159:SF519">
    <property type="entry name" value="DUAL SPECIFICITY PROTEIN PHOSPHATASE MPK3"/>
    <property type="match status" value="1"/>
</dbReference>
<dbReference type="PROSITE" id="PS50056">
    <property type="entry name" value="TYR_PHOSPHATASE_2"/>
    <property type="match status" value="1"/>
</dbReference>
<name>A0A5N6ZBP8_9EURO</name>
<evidence type="ECO:0000256" key="1">
    <source>
        <dbReference type="ARBA" id="ARBA00008601"/>
    </source>
</evidence>
<sequence length="118" mass="13207">MSDACDFIDNALRSVPEQPTSKDDPQPTQGGGVLVHCGKGISRSATIVIAYLMRTRHMALHDALEMVRQMRRVKPSAAFMDQLAVWEKVEYEIWEDAGERIPKLAYKEYLCGCGSDFG</sequence>
<dbReference type="SUPFAM" id="SSF52799">
    <property type="entry name" value="(Phosphotyrosine protein) phosphatases II"/>
    <property type="match status" value="1"/>
</dbReference>
<dbReference type="PROSITE" id="PS00383">
    <property type="entry name" value="TYR_PHOSPHATASE_1"/>
    <property type="match status" value="1"/>
</dbReference>
<dbReference type="PANTHER" id="PTHR10159">
    <property type="entry name" value="DUAL SPECIFICITY PROTEIN PHOSPHATASE"/>
    <property type="match status" value="1"/>
</dbReference>
<evidence type="ECO:0000313" key="8">
    <source>
        <dbReference type="Proteomes" id="UP000327118"/>
    </source>
</evidence>
<organism evidence="7 8">
    <name type="scientific">Aspergillus coremiiformis</name>
    <dbReference type="NCBI Taxonomy" id="138285"/>
    <lineage>
        <taxon>Eukaryota</taxon>
        <taxon>Fungi</taxon>
        <taxon>Dikarya</taxon>
        <taxon>Ascomycota</taxon>
        <taxon>Pezizomycotina</taxon>
        <taxon>Eurotiomycetes</taxon>
        <taxon>Eurotiomycetidae</taxon>
        <taxon>Eurotiales</taxon>
        <taxon>Aspergillaceae</taxon>
        <taxon>Aspergillus</taxon>
        <taxon>Aspergillus subgen. Circumdati</taxon>
    </lineage>
</organism>
<keyword evidence="8" id="KW-1185">Reference proteome</keyword>
<protein>
    <recommendedName>
        <fullName evidence="2">protein-tyrosine-phosphatase</fullName>
        <ecNumber evidence="2">3.1.3.48</ecNumber>
    </recommendedName>
</protein>
<keyword evidence="3" id="KW-0378">Hydrolase</keyword>
<dbReference type="OrthoDB" id="10252009at2759"/>
<dbReference type="GO" id="GO:0043409">
    <property type="term" value="P:negative regulation of MAPK cascade"/>
    <property type="evidence" value="ECO:0007669"/>
    <property type="project" value="TreeGrafter"/>
</dbReference>
<feature type="domain" description="Tyrosine-protein phosphatase" evidence="5">
    <location>
        <begin position="1"/>
        <end position="92"/>
    </location>
</feature>
<dbReference type="CDD" id="cd14498">
    <property type="entry name" value="DSP"/>
    <property type="match status" value="1"/>
</dbReference>
<dbReference type="InterPro" id="IPR016130">
    <property type="entry name" value="Tyr_Pase_AS"/>
</dbReference>
<dbReference type="GO" id="GO:0005737">
    <property type="term" value="C:cytoplasm"/>
    <property type="evidence" value="ECO:0007669"/>
    <property type="project" value="TreeGrafter"/>
</dbReference>
<proteinExistence type="inferred from homology"/>
<reference evidence="8" key="1">
    <citation type="submission" date="2019-04" db="EMBL/GenBank/DDBJ databases">
        <title>Friends and foes A comparative genomics studyof 23 Aspergillus species from section Flavi.</title>
        <authorList>
            <consortium name="DOE Joint Genome Institute"/>
            <person name="Kjaerbolling I."/>
            <person name="Vesth T."/>
            <person name="Frisvad J.C."/>
            <person name="Nybo J.L."/>
            <person name="Theobald S."/>
            <person name="Kildgaard S."/>
            <person name="Isbrandt T."/>
            <person name="Kuo A."/>
            <person name="Sato A."/>
            <person name="Lyhne E.K."/>
            <person name="Kogle M.E."/>
            <person name="Wiebenga A."/>
            <person name="Kun R.S."/>
            <person name="Lubbers R.J."/>
            <person name="Makela M.R."/>
            <person name="Barry K."/>
            <person name="Chovatia M."/>
            <person name="Clum A."/>
            <person name="Daum C."/>
            <person name="Haridas S."/>
            <person name="He G."/>
            <person name="LaButti K."/>
            <person name="Lipzen A."/>
            <person name="Mondo S."/>
            <person name="Riley R."/>
            <person name="Salamov A."/>
            <person name="Simmons B.A."/>
            <person name="Magnuson J.K."/>
            <person name="Henrissat B."/>
            <person name="Mortensen U.H."/>
            <person name="Larsen T.O."/>
            <person name="Devries R.P."/>
            <person name="Grigoriev I.V."/>
            <person name="Machida M."/>
            <person name="Baker S.E."/>
            <person name="Andersen M.R."/>
        </authorList>
    </citation>
    <scope>NUCLEOTIDE SEQUENCE [LARGE SCALE GENOMIC DNA]</scope>
    <source>
        <strain evidence="8">CBS 553.77</strain>
    </source>
</reference>
<dbReference type="PROSITE" id="PS50054">
    <property type="entry name" value="TYR_PHOSPHATASE_DUAL"/>
    <property type="match status" value="1"/>
</dbReference>
<accession>A0A5N6ZBP8</accession>
<dbReference type="InterPro" id="IPR020422">
    <property type="entry name" value="TYR_PHOSPHATASE_DUAL_dom"/>
</dbReference>
<evidence type="ECO:0000313" key="7">
    <source>
        <dbReference type="EMBL" id="KAE8354286.1"/>
    </source>
</evidence>
<dbReference type="InterPro" id="IPR000387">
    <property type="entry name" value="Tyr_Pase_dom"/>
</dbReference>
<dbReference type="Proteomes" id="UP000327118">
    <property type="component" value="Unassembled WGS sequence"/>
</dbReference>
<dbReference type="GO" id="GO:0033550">
    <property type="term" value="F:MAP kinase tyrosine phosphatase activity"/>
    <property type="evidence" value="ECO:0007669"/>
    <property type="project" value="TreeGrafter"/>
</dbReference>
<evidence type="ECO:0000259" key="6">
    <source>
        <dbReference type="PROSITE" id="PS50056"/>
    </source>
</evidence>
<dbReference type="GO" id="GO:0017017">
    <property type="term" value="F:MAP kinase tyrosine/serine/threonine phosphatase activity"/>
    <property type="evidence" value="ECO:0007669"/>
    <property type="project" value="TreeGrafter"/>
</dbReference>
<dbReference type="EC" id="3.1.3.48" evidence="2"/>
<dbReference type="InterPro" id="IPR029021">
    <property type="entry name" value="Prot-tyrosine_phosphatase-like"/>
</dbReference>
<dbReference type="AlphaFoldDB" id="A0A5N6ZBP8"/>
<dbReference type="GO" id="GO:0008330">
    <property type="term" value="F:protein tyrosine/threonine phosphatase activity"/>
    <property type="evidence" value="ECO:0007669"/>
    <property type="project" value="TreeGrafter"/>
</dbReference>
<dbReference type="EMBL" id="ML739075">
    <property type="protein sequence ID" value="KAE8354286.1"/>
    <property type="molecule type" value="Genomic_DNA"/>
</dbReference>
<dbReference type="Gene3D" id="3.90.190.10">
    <property type="entry name" value="Protein tyrosine phosphatase superfamily"/>
    <property type="match status" value="1"/>
</dbReference>